<reference evidence="2 3" key="1">
    <citation type="journal article" date="2018" name="PLoS Genet.">
        <title>Repeat elements organise 3D genome structure and mediate transcription in the filamentous fungus Epichloe festucae.</title>
        <authorList>
            <person name="Winter D.J."/>
            <person name="Ganley A.R.D."/>
            <person name="Young C.A."/>
            <person name="Liachko I."/>
            <person name="Schardl C.L."/>
            <person name="Dupont P.Y."/>
            <person name="Berry D."/>
            <person name="Ram A."/>
            <person name="Scott B."/>
            <person name="Cox M.P."/>
        </authorList>
    </citation>
    <scope>NUCLEOTIDE SEQUENCE [LARGE SCALE GENOMIC DNA]</scope>
    <source>
        <strain evidence="2 3">Fl1</strain>
    </source>
</reference>
<evidence type="ECO:0000313" key="3">
    <source>
        <dbReference type="Proteomes" id="UP000594364"/>
    </source>
</evidence>
<feature type="compositionally biased region" description="Basic and acidic residues" evidence="1">
    <location>
        <begin position="132"/>
        <end position="154"/>
    </location>
</feature>
<dbReference type="EMBL" id="CP031386">
    <property type="protein sequence ID" value="QPG96505.1"/>
    <property type="molecule type" value="Genomic_DNA"/>
</dbReference>
<accession>A0A7S9PU19</accession>
<evidence type="ECO:0000313" key="2">
    <source>
        <dbReference type="EMBL" id="QPG96505.1"/>
    </source>
</evidence>
<protein>
    <submittedName>
        <fullName evidence="2">Uncharacterized protein</fullName>
    </submittedName>
</protein>
<sequence length="154" mass="16350">MVTPRASAGLLRNHIKLTPRAIVASPRYISATPVSRVKDDLGGPGGQKPPPIKPGGPEAIRRNWFTIGGGALLLVAAYSYLTAPKETKEAVERRAVELEKKAESKAGLSGLAPIKEDAVEVGRNVAAQTKEQAAKTMKDLSGRGETDQGGFRHE</sequence>
<dbReference type="Proteomes" id="UP000594364">
    <property type="component" value="Chromosome 2"/>
</dbReference>
<evidence type="ECO:0000256" key="1">
    <source>
        <dbReference type="SAM" id="MobiDB-lite"/>
    </source>
</evidence>
<feature type="region of interest" description="Disordered" evidence="1">
    <location>
        <begin position="34"/>
        <end position="57"/>
    </location>
</feature>
<keyword evidence="3" id="KW-1185">Reference proteome</keyword>
<name>A0A7S9PU19_EPIFF</name>
<proteinExistence type="predicted"/>
<organism evidence="2 3">
    <name type="scientific">Epichloe festucae (strain Fl1)</name>
    <dbReference type="NCBI Taxonomy" id="877507"/>
    <lineage>
        <taxon>Eukaryota</taxon>
        <taxon>Fungi</taxon>
        <taxon>Dikarya</taxon>
        <taxon>Ascomycota</taxon>
        <taxon>Pezizomycotina</taxon>
        <taxon>Sordariomycetes</taxon>
        <taxon>Hypocreomycetidae</taxon>
        <taxon>Hypocreales</taxon>
        <taxon>Clavicipitaceae</taxon>
        <taxon>Epichloe</taxon>
    </lineage>
</organism>
<dbReference type="OrthoDB" id="4959864at2759"/>
<dbReference type="AlphaFoldDB" id="A0A7S9PU19"/>
<gene>
    <name evidence="2" type="ORF">C2857_004400</name>
</gene>
<feature type="region of interest" description="Disordered" evidence="1">
    <location>
        <begin position="126"/>
        <end position="154"/>
    </location>
</feature>